<dbReference type="Pfam" id="PF00043">
    <property type="entry name" value="GST_C"/>
    <property type="match status" value="1"/>
</dbReference>
<evidence type="ECO:0000259" key="5">
    <source>
        <dbReference type="PROSITE" id="PS50405"/>
    </source>
</evidence>
<evidence type="ECO:0000256" key="1">
    <source>
        <dbReference type="RuleBase" id="RU003494"/>
    </source>
</evidence>
<reference evidence="7" key="1">
    <citation type="submission" date="2017-09" db="EMBL/GenBank/DDBJ databases">
        <title>Genome evolution observed in wild isolates of Caulobacter crescentus.</title>
        <authorList>
            <person name="Ely B."/>
            <person name="Wilson K."/>
            <person name="Scott D."/>
        </authorList>
    </citation>
    <scope>NUCLEOTIDE SEQUENCE [LARGE SCALE GENOMIC DNA]</scope>
    <source>
        <strain evidence="7">CB13b1a</strain>
    </source>
</reference>
<evidence type="ECO:0000259" key="4">
    <source>
        <dbReference type="PROSITE" id="PS50404"/>
    </source>
</evidence>
<dbReference type="SUPFAM" id="SSF47616">
    <property type="entry name" value="GST C-terminal domain-like"/>
    <property type="match status" value="1"/>
</dbReference>
<feature type="region of interest" description="Disordered" evidence="2">
    <location>
        <begin position="244"/>
        <end position="263"/>
    </location>
</feature>
<dbReference type="Proteomes" id="UP000217311">
    <property type="component" value="Chromosome"/>
</dbReference>
<sequence length="263" mass="28696">MKQSIGRRASLGALAGLAAAPLMTSTASAKPGKPLPPITIYHLEGRRSERIVWLMEELGLPYELKFKRGDLAGSMALIREFSPVVPMAPTVKYGDQVLVESGAIIELILNRHAPGRLQPAQDSRDYPNHLMWMHYAEGSLAARLFSDYRAWTAQPPKQRSRLVDSEAVVQFAENFLAQHPWFGGAAFSGADIMMMFPLNAATGLNLVEPSQFPNVAAWKARIEARPAYQRMLAKARPDGMIGGLPRLPQHAPAGPRAAPNAPG</sequence>
<name>A0A290MJG3_CAUVI</name>
<organism evidence="6 7">
    <name type="scientific">Caulobacter vibrioides</name>
    <name type="common">Caulobacter crescentus</name>
    <dbReference type="NCBI Taxonomy" id="155892"/>
    <lineage>
        <taxon>Bacteria</taxon>
        <taxon>Pseudomonadati</taxon>
        <taxon>Pseudomonadota</taxon>
        <taxon>Alphaproteobacteria</taxon>
        <taxon>Caulobacterales</taxon>
        <taxon>Caulobacteraceae</taxon>
        <taxon>Caulobacter</taxon>
    </lineage>
</organism>
<feature type="signal peptide" evidence="3">
    <location>
        <begin position="1"/>
        <end position="29"/>
    </location>
</feature>
<feature type="domain" description="GST N-terminal" evidence="4">
    <location>
        <begin position="35"/>
        <end position="116"/>
    </location>
</feature>
<keyword evidence="6" id="KW-0808">Transferase</keyword>
<dbReference type="PANTHER" id="PTHR44051:SF9">
    <property type="entry name" value="GLUTATHIONE S-TRANSFERASE 1"/>
    <property type="match status" value="1"/>
</dbReference>
<keyword evidence="3" id="KW-0732">Signal</keyword>
<evidence type="ECO:0000256" key="3">
    <source>
        <dbReference type="SAM" id="SignalP"/>
    </source>
</evidence>
<dbReference type="InterPro" id="IPR036249">
    <property type="entry name" value="Thioredoxin-like_sf"/>
</dbReference>
<feature type="domain" description="GST C-terminal" evidence="5">
    <location>
        <begin position="122"/>
        <end position="241"/>
    </location>
</feature>
<dbReference type="EMBL" id="CP023315">
    <property type="protein sequence ID" value="ATC32147.1"/>
    <property type="molecule type" value="Genomic_DNA"/>
</dbReference>
<dbReference type="AlphaFoldDB" id="A0A290MJG3"/>
<dbReference type="PROSITE" id="PS50404">
    <property type="entry name" value="GST_NTER"/>
    <property type="match status" value="1"/>
</dbReference>
<dbReference type="SFLD" id="SFLDS00019">
    <property type="entry name" value="Glutathione_Transferase_(cytos"/>
    <property type="match status" value="1"/>
</dbReference>
<dbReference type="SFLD" id="SFLDG00358">
    <property type="entry name" value="Main_(cytGST)"/>
    <property type="match status" value="1"/>
</dbReference>
<dbReference type="Gene3D" id="3.40.30.10">
    <property type="entry name" value="Glutaredoxin"/>
    <property type="match status" value="1"/>
</dbReference>
<dbReference type="CDD" id="cd03046">
    <property type="entry name" value="GST_N_GTT1_like"/>
    <property type="match status" value="1"/>
</dbReference>
<dbReference type="Gene3D" id="1.20.1050.10">
    <property type="match status" value="1"/>
</dbReference>
<dbReference type="InterPro" id="IPR006311">
    <property type="entry name" value="TAT_signal"/>
</dbReference>
<accession>A0A290MJG3</accession>
<dbReference type="InterPro" id="IPR004045">
    <property type="entry name" value="Glutathione_S-Trfase_N"/>
</dbReference>
<dbReference type="PROSITE" id="PS51318">
    <property type="entry name" value="TAT"/>
    <property type="match status" value="1"/>
</dbReference>
<dbReference type="PROSITE" id="PS50405">
    <property type="entry name" value="GST_CTER"/>
    <property type="match status" value="1"/>
</dbReference>
<dbReference type="RefSeq" id="WP_096051583.1">
    <property type="nucleotide sequence ID" value="NZ_CP023315.3"/>
</dbReference>
<dbReference type="InterPro" id="IPR040079">
    <property type="entry name" value="Glutathione_S-Trfase"/>
</dbReference>
<protein>
    <submittedName>
        <fullName evidence="6">Glutathione S-transferase</fullName>
    </submittedName>
</protein>
<dbReference type="InterPro" id="IPR010987">
    <property type="entry name" value="Glutathione-S-Trfase_C-like"/>
</dbReference>
<gene>
    <name evidence="6" type="ORF">CA606_07160</name>
</gene>
<dbReference type="Pfam" id="PF02798">
    <property type="entry name" value="GST_N"/>
    <property type="match status" value="1"/>
</dbReference>
<dbReference type="PANTHER" id="PTHR44051">
    <property type="entry name" value="GLUTATHIONE S-TRANSFERASE-RELATED"/>
    <property type="match status" value="1"/>
</dbReference>
<evidence type="ECO:0000256" key="2">
    <source>
        <dbReference type="SAM" id="MobiDB-lite"/>
    </source>
</evidence>
<dbReference type="InterPro" id="IPR004046">
    <property type="entry name" value="GST_C"/>
</dbReference>
<evidence type="ECO:0000313" key="6">
    <source>
        <dbReference type="EMBL" id="ATC32147.1"/>
    </source>
</evidence>
<comment type="similarity">
    <text evidence="1">Belongs to the GST superfamily.</text>
</comment>
<dbReference type="GO" id="GO:0016740">
    <property type="term" value="F:transferase activity"/>
    <property type="evidence" value="ECO:0007669"/>
    <property type="project" value="UniProtKB-KW"/>
</dbReference>
<proteinExistence type="inferred from homology"/>
<dbReference type="SUPFAM" id="SSF52833">
    <property type="entry name" value="Thioredoxin-like"/>
    <property type="match status" value="1"/>
</dbReference>
<feature type="compositionally biased region" description="Low complexity" evidence="2">
    <location>
        <begin position="251"/>
        <end position="263"/>
    </location>
</feature>
<dbReference type="InterPro" id="IPR036282">
    <property type="entry name" value="Glutathione-S-Trfase_C_sf"/>
</dbReference>
<feature type="chain" id="PRO_5012267843" evidence="3">
    <location>
        <begin position="30"/>
        <end position="263"/>
    </location>
</feature>
<evidence type="ECO:0000313" key="7">
    <source>
        <dbReference type="Proteomes" id="UP000217311"/>
    </source>
</evidence>